<proteinExistence type="predicted"/>
<dbReference type="InterPro" id="IPR052925">
    <property type="entry name" value="Phage_Integrase-like_Recomb"/>
</dbReference>
<dbReference type="AlphaFoldDB" id="A0A316THJ9"/>
<dbReference type="InterPro" id="IPR044068">
    <property type="entry name" value="CB"/>
</dbReference>
<dbReference type="CDD" id="cd00799">
    <property type="entry name" value="INT_Cre_C"/>
    <property type="match status" value="1"/>
</dbReference>
<dbReference type="Proteomes" id="UP000245507">
    <property type="component" value="Unassembled WGS sequence"/>
</dbReference>
<name>A0A316THJ9_9ACTN</name>
<evidence type="ECO:0000256" key="1">
    <source>
        <dbReference type="ARBA" id="ARBA00023125"/>
    </source>
</evidence>
<dbReference type="Pfam" id="PF00589">
    <property type="entry name" value="Phage_integrase"/>
    <property type="match status" value="1"/>
</dbReference>
<dbReference type="Gene3D" id="1.10.443.10">
    <property type="entry name" value="Intergrase catalytic core"/>
    <property type="match status" value="2"/>
</dbReference>
<dbReference type="SUPFAM" id="SSF47823">
    <property type="entry name" value="lambda integrase-like, N-terminal domain"/>
    <property type="match status" value="1"/>
</dbReference>
<feature type="domain" description="Core-binding (CB)" evidence="5">
    <location>
        <begin position="27"/>
        <end position="118"/>
    </location>
</feature>
<sequence length="492" mass="54172">MMTDKDARADLADRMRTARVRAFLDPDEVAQPADEFEALLLRTAQIHVQAVTEKTRSAYARRWRKFEAWCGENGFTALPAPAETLMLYLAAAGNANGASLNTLRGWAAAIRRIHEEAGLASPTDDPAMRMFLRGLSRQIPPREKPMQISALRINGLREVIRTLDARSRDVREVRDRAVLGVIEAGAIVNRMRMLNWSEVQIDRNAVTVTLLPVERTSKSPVVVRAVARADDHAACPVVAMAAWRDLSATADDDGAVFTTVEGQQATQKRLGVREIGRIKRTRLDALAGEGKKASFADAMRLLAQGRTIDLRDKALLLVGWAGAHRRGEVVDLRWEDVVPRDGEGLVIHLRRTKTDQEGRHGAKVGIPYGRNPLTCPVTALAEWHGRVQQQLGDVDPKWPVFPGVTRAGRIGTQPLSPEALTKVVRRRAQDAGLQGHWGGRSLRAGFISTCADLEIPLEKIAAQSRHVTLESLSKYIRRADPFRGSAAGKVGL</sequence>
<reference evidence="6 7" key="1">
    <citation type="submission" date="2018-05" db="EMBL/GenBank/DDBJ databases">
        <title>Nocardioides silvaticus genome.</title>
        <authorList>
            <person name="Li C."/>
            <person name="Wang G."/>
        </authorList>
    </citation>
    <scope>NUCLEOTIDE SEQUENCE [LARGE SCALE GENOMIC DNA]</scope>
    <source>
        <strain evidence="6 7">CCTCC AB 2018079</strain>
    </source>
</reference>
<dbReference type="InterPro" id="IPR002104">
    <property type="entry name" value="Integrase_catalytic"/>
</dbReference>
<evidence type="ECO:0000259" key="5">
    <source>
        <dbReference type="PROSITE" id="PS51900"/>
    </source>
</evidence>
<dbReference type="EMBL" id="QGDD01000005">
    <property type="protein sequence ID" value="PWN02575.1"/>
    <property type="molecule type" value="Genomic_DNA"/>
</dbReference>
<gene>
    <name evidence="6" type="ORF">DJ010_12735</name>
</gene>
<dbReference type="GO" id="GO:0006310">
    <property type="term" value="P:DNA recombination"/>
    <property type="evidence" value="ECO:0007669"/>
    <property type="project" value="UniProtKB-KW"/>
</dbReference>
<dbReference type="InterPro" id="IPR013762">
    <property type="entry name" value="Integrase-like_cat_sf"/>
</dbReference>
<organism evidence="6 7">
    <name type="scientific">Nocardioides silvaticus</name>
    <dbReference type="NCBI Taxonomy" id="2201891"/>
    <lineage>
        <taxon>Bacteria</taxon>
        <taxon>Bacillati</taxon>
        <taxon>Actinomycetota</taxon>
        <taxon>Actinomycetes</taxon>
        <taxon>Propionibacteriales</taxon>
        <taxon>Nocardioidaceae</taxon>
        <taxon>Nocardioides</taxon>
    </lineage>
</organism>
<dbReference type="Gene3D" id="1.10.150.130">
    <property type="match status" value="1"/>
</dbReference>
<dbReference type="PROSITE" id="PS51898">
    <property type="entry name" value="TYR_RECOMBINASE"/>
    <property type="match status" value="1"/>
</dbReference>
<dbReference type="SUPFAM" id="SSF56349">
    <property type="entry name" value="DNA breaking-rejoining enzymes"/>
    <property type="match status" value="1"/>
</dbReference>
<dbReference type="GO" id="GO:0003677">
    <property type="term" value="F:DNA binding"/>
    <property type="evidence" value="ECO:0007669"/>
    <property type="project" value="UniProtKB-UniRule"/>
</dbReference>
<evidence type="ECO:0000256" key="2">
    <source>
        <dbReference type="ARBA" id="ARBA00023172"/>
    </source>
</evidence>
<evidence type="ECO:0000259" key="4">
    <source>
        <dbReference type="PROSITE" id="PS51898"/>
    </source>
</evidence>
<evidence type="ECO:0000313" key="7">
    <source>
        <dbReference type="Proteomes" id="UP000245507"/>
    </source>
</evidence>
<keyword evidence="7" id="KW-1185">Reference proteome</keyword>
<dbReference type="GO" id="GO:0015074">
    <property type="term" value="P:DNA integration"/>
    <property type="evidence" value="ECO:0007669"/>
    <property type="project" value="InterPro"/>
</dbReference>
<protein>
    <recommendedName>
        <fullName evidence="8">Integrase</fullName>
    </recommendedName>
</protein>
<accession>A0A316THJ9</accession>
<dbReference type="InterPro" id="IPR011010">
    <property type="entry name" value="DNA_brk_join_enz"/>
</dbReference>
<dbReference type="PROSITE" id="PS51900">
    <property type="entry name" value="CB"/>
    <property type="match status" value="1"/>
</dbReference>
<evidence type="ECO:0000256" key="3">
    <source>
        <dbReference type="PROSITE-ProRule" id="PRU01248"/>
    </source>
</evidence>
<evidence type="ECO:0000313" key="6">
    <source>
        <dbReference type="EMBL" id="PWN02575.1"/>
    </source>
</evidence>
<dbReference type="PANTHER" id="PTHR34605">
    <property type="entry name" value="PHAGE_INTEGRASE DOMAIN-CONTAINING PROTEIN"/>
    <property type="match status" value="1"/>
</dbReference>
<evidence type="ECO:0008006" key="8">
    <source>
        <dbReference type="Google" id="ProtNLM"/>
    </source>
</evidence>
<comment type="caution">
    <text evidence="6">The sequence shown here is derived from an EMBL/GenBank/DDBJ whole genome shotgun (WGS) entry which is preliminary data.</text>
</comment>
<dbReference type="InterPro" id="IPR010998">
    <property type="entry name" value="Integrase_recombinase_N"/>
</dbReference>
<dbReference type="PANTHER" id="PTHR34605:SF4">
    <property type="entry name" value="DNA ADENINE METHYLTRANSFERASE"/>
    <property type="match status" value="1"/>
</dbReference>
<feature type="domain" description="Tyr recombinase" evidence="4">
    <location>
        <begin position="281"/>
        <end position="489"/>
    </location>
</feature>
<keyword evidence="1 3" id="KW-0238">DNA-binding</keyword>
<keyword evidence="2" id="KW-0233">DNA recombination</keyword>